<keyword evidence="3" id="KW-1185">Reference proteome</keyword>
<feature type="compositionally biased region" description="Polar residues" evidence="1">
    <location>
        <begin position="199"/>
        <end position="208"/>
    </location>
</feature>
<feature type="region of interest" description="Disordered" evidence="1">
    <location>
        <begin position="1"/>
        <end position="31"/>
    </location>
</feature>
<evidence type="ECO:0000256" key="1">
    <source>
        <dbReference type="SAM" id="MobiDB-lite"/>
    </source>
</evidence>
<reference evidence="2 3" key="1">
    <citation type="journal article" date="2021" name="Sci. Rep.">
        <title>The genome of the diatom Chaetoceros tenuissimus carries an ancient integrated fragment of an extant virus.</title>
        <authorList>
            <person name="Hongo Y."/>
            <person name="Kimura K."/>
            <person name="Takaki Y."/>
            <person name="Yoshida Y."/>
            <person name="Baba S."/>
            <person name="Kobayashi G."/>
            <person name="Nagasaki K."/>
            <person name="Hano T."/>
            <person name="Tomaru Y."/>
        </authorList>
    </citation>
    <scope>NUCLEOTIDE SEQUENCE [LARGE SCALE GENOMIC DNA]</scope>
    <source>
        <strain evidence="2 3">NIES-3715</strain>
    </source>
</reference>
<name>A0AAD3D4L3_9STRA</name>
<evidence type="ECO:0000313" key="3">
    <source>
        <dbReference type="Proteomes" id="UP001054902"/>
    </source>
</evidence>
<comment type="caution">
    <text evidence="2">The sequence shown here is derived from an EMBL/GenBank/DDBJ whole genome shotgun (WGS) entry which is preliminary data.</text>
</comment>
<feature type="compositionally biased region" description="Basic residues" evidence="1">
    <location>
        <begin position="221"/>
        <end position="230"/>
    </location>
</feature>
<feature type="region of interest" description="Disordered" evidence="1">
    <location>
        <begin position="183"/>
        <end position="237"/>
    </location>
</feature>
<accession>A0AAD3D4L3</accession>
<organism evidence="2 3">
    <name type="scientific">Chaetoceros tenuissimus</name>
    <dbReference type="NCBI Taxonomy" id="426638"/>
    <lineage>
        <taxon>Eukaryota</taxon>
        <taxon>Sar</taxon>
        <taxon>Stramenopiles</taxon>
        <taxon>Ochrophyta</taxon>
        <taxon>Bacillariophyta</taxon>
        <taxon>Coscinodiscophyceae</taxon>
        <taxon>Chaetocerotophycidae</taxon>
        <taxon>Chaetocerotales</taxon>
        <taxon>Chaetocerotaceae</taxon>
        <taxon>Chaetoceros</taxon>
    </lineage>
</organism>
<evidence type="ECO:0000313" key="2">
    <source>
        <dbReference type="EMBL" id="GFH57668.1"/>
    </source>
</evidence>
<dbReference type="EMBL" id="BLLK01000058">
    <property type="protein sequence ID" value="GFH57668.1"/>
    <property type="molecule type" value="Genomic_DNA"/>
</dbReference>
<protein>
    <submittedName>
        <fullName evidence="2">Uncharacterized protein</fullName>
    </submittedName>
</protein>
<dbReference type="Proteomes" id="UP001054902">
    <property type="component" value="Unassembled WGS sequence"/>
</dbReference>
<sequence>MSKIKSKTSSKDEEVISISSGDESDDEMPVKSVQFIKQESNVKKEGTSKKVICEKNNIDKVNISVTTKMKKTMSEDTRSAIRVCLQKMDDEGEELSIETFKKKYPKFSNYDGRYIYPLIKEQSSKNFSSTKEKKLVMKHMQDLLDEGKEVTWERMKQRYPDVINFHWKSVMKLLPEVKSAKGFNTTSARKRSKRATRSNVNNPRNDNPQEALESVAPASNRKSHTSKRTKRSDVDPQQIRAKSLTRVLLKIFNLKENEMSEDIQKEISKYCKTLDGYGCYNESSLRDMRLLSDEDLNDKVSFMKVVHQAQFKDWLKNAQE</sequence>
<gene>
    <name evidence="2" type="ORF">CTEN210_14144</name>
</gene>
<dbReference type="AlphaFoldDB" id="A0AAD3D4L3"/>
<proteinExistence type="predicted"/>